<feature type="transmembrane region" description="Helical" evidence="1">
    <location>
        <begin position="52"/>
        <end position="69"/>
    </location>
</feature>
<name>A0A2D1U3T2_9SPHI</name>
<dbReference type="RefSeq" id="WP_099438193.1">
    <property type="nucleotide sequence ID" value="NZ_CP024091.1"/>
</dbReference>
<keyword evidence="3" id="KW-1185">Reference proteome</keyword>
<gene>
    <name evidence="2" type="ORF">CPT03_07095</name>
</gene>
<sequence>MMQRSFMISDEGDEYIRDQIRKKQDFFFFNSFFILAIVVVTGYLKLKVIDGGAILFGFCLFLVMMTLNLRHYFKFKKIKAHLVRSVQIDAEKIILATYGDYKYEPILYTLPLENNKLSKGLPAAVIEAEKPVRTEMLGIFRTYTLSSDQDPKNTFYLMSPFWPEWDEMYSILKQTRKTTLI</sequence>
<accession>A0A2D1U3T2</accession>
<reference evidence="2 3" key="1">
    <citation type="submission" date="2017-10" db="EMBL/GenBank/DDBJ databases">
        <title>Whole genome of Pedobacter ginsengisoli T01R-27 isolated from tomato rhizosphere.</title>
        <authorList>
            <person name="Weon H.-Y."/>
            <person name="Lee S.A."/>
            <person name="Sang M.K."/>
            <person name="Song J."/>
        </authorList>
    </citation>
    <scope>NUCLEOTIDE SEQUENCE [LARGE SCALE GENOMIC DNA]</scope>
    <source>
        <strain evidence="2 3">T01R-27</strain>
    </source>
</reference>
<proteinExistence type="predicted"/>
<keyword evidence="1" id="KW-1133">Transmembrane helix</keyword>
<dbReference type="EMBL" id="CP024091">
    <property type="protein sequence ID" value="ATP56251.1"/>
    <property type="molecule type" value="Genomic_DNA"/>
</dbReference>
<protein>
    <submittedName>
        <fullName evidence="2">Uncharacterized protein</fullName>
    </submittedName>
</protein>
<evidence type="ECO:0000313" key="3">
    <source>
        <dbReference type="Proteomes" id="UP000223749"/>
    </source>
</evidence>
<dbReference type="OrthoDB" id="9823567at2"/>
<dbReference type="KEGG" id="pgs:CPT03_07095"/>
<evidence type="ECO:0000313" key="2">
    <source>
        <dbReference type="EMBL" id="ATP56251.1"/>
    </source>
</evidence>
<keyword evidence="1" id="KW-0812">Transmembrane</keyword>
<feature type="transmembrane region" description="Helical" evidence="1">
    <location>
        <begin position="26"/>
        <end position="46"/>
    </location>
</feature>
<dbReference type="Proteomes" id="UP000223749">
    <property type="component" value="Chromosome"/>
</dbReference>
<keyword evidence="1" id="KW-0472">Membrane</keyword>
<evidence type="ECO:0000256" key="1">
    <source>
        <dbReference type="SAM" id="Phobius"/>
    </source>
</evidence>
<dbReference type="AlphaFoldDB" id="A0A2D1U3T2"/>
<organism evidence="2 3">
    <name type="scientific">Pedobacter ginsengisoli</name>
    <dbReference type="NCBI Taxonomy" id="363852"/>
    <lineage>
        <taxon>Bacteria</taxon>
        <taxon>Pseudomonadati</taxon>
        <taxon>Bacteroidota</taxon>
        <taxon>Sphingobacteriia</taxon>
        <taxon>Sphingobacteriales</taxon>
        <taxon>Sphingobacteriaceae</taxon>
        <taxon>Pedobacter</taxon>
    </lineage>
</organism>